<proteinExistence type="predicted"/>
<feature type="region of interest" description="Disordered" evidence="1">
    <location>
        <begin position="570"/>
        <end position="633"/>
    </location>
</feature>
<feature type="region of interest" description="Disordered" evidence="1">
    <location>
        <begin position="127"/>
        <end position="151"/>
    </location>
</feature>
<dbReference type="InterPro" id="IPR012340">
    <property type="entry name" value="NA-bd_OB-fold"/>
</dbReference>
<feature type="region of interest" description="Disordered" evidence="1">
    <location>
        <begin position="726"/>
        <end position="839"/>
    </location>
</feature>
<feature type="compositionally biased region" description="Polar residues" evidence="1">
    <location>
        <begin position="447"/>
        <end position="461"/>
    </location>
</feature>
<feature type="compositionally biased region" description="Polar residues" evidence="1">
    <location>
        <begin position="570"/>
        <end position="591"/>
    </location>
</feature>
<feature type="compositionally biased region" description="Polar residues" evidence="1">
    <location>
        <begin position="851"/>
        <end position="870"/>
    </location>
</feature>
<feature type="region of interest" description="Disordered" evidence="1">
    <location>
        <begin position="216"/>
        <end position="245"/>
    </location>
</feature>
<accession>A0ABD3PBW4</accession>
<feature type="compositionally biased region" description="Polar residues" evidence="1">
    <location>
        <begin position="603"/>
        <end position="623"/>
    </location>
</feature>
<dbReference type="Proteomes" id="UP001530400">
    <property type="component" value="Unassembled WGS sequence"/>
</dbReference>
<feature type="region of interest" description="Disordered" evidence="1">
    <location>
        <begin position="43"/>
        <end position="82"/>
    </location>
</feature>
<reference evidence="2 3" key="1">
    <citation type="submission" date="2024-10" db="EMBL/GenBank/DDBJ databases">
        <title>Updated reference genomes for cyclostephanoid diatoms.</title>
        <authorList>
            <person name="Roberts W.R."/>
            <person name="Alverson A.J."/>
        </authorList>
    </citation>
    <scope>NUCLEOTIDE SEQUENCE [LARGE SCALE GENOMIC DNA]</scope>
    <source>
        <strain evidence="2 3">AJA010-31</strain>
    </source>
</reference>
<feature type="compositionally biased region" description="Polar residues" evidence="1">
    <location>
        <begin position="51"/>
        <end position="60"/>
    </location>
</feature>
<name>A0ABD3PBW4_9STRA</name>
<gene>
    <name evidence="2" type="ORF">ACHAWO_009412</name>
</gene>
<feature type="region of interest" description="Disordered" evidence="1">
    <location>
        <begin position="447"/>
        <end position="474"/>
    </location>
</feature>
<evidence type="ECO:0000313" key="2">
    <source>
        <dbReference type="EMBL" id="KAL3785578.1"/>
    </source>
</evidence>
<feature type="compositionally biased region" description="Low complexity" evidence="1">
    <location>
        <begin position="223"/>
        <end position="235"/>
    </location>
</feature>
<feature type="region of interest" description="Disordered" evidence="1">
    <location>
        <begin position="1009"/>
        <end position="1029"/>
    </location>
</feature>
<feature type="compositionally biased region" description="Polar residues" evidence="1">
    <location>
        <begin position="786"/>
        <end position="795"/>
    </location>
</feature>
<feature type="compositionally biased region" description="Polar residues" evidence="1">
    <location>
        <begin position="920"/>
        <end position="935"/>
    </location>
</feature>
<dbReference type="AlphaFoldDB" id="A0ABD3PBW4"/>
<dbReference type="EMBL" id="JALLPJ020000686">
    <property type="protein sequence ID" value="KAL3785578.1"/>
    <property type="molecule type" value="Genomic_DNA"/>
</dbReference>
<evidence type="ECO:0000256" key="1">
    <source>
        <dbReference type="SAM" id="MobiDB-lite"/>
    </source>
</evidence>
<feature type="region of interest" description="Disordered" evidence="1">
    <location>
        <begin position="919"/>
        <end position="942"/>
    </location>
</feature>
<evidence type="ECO:0000313" key="3">
    <source>
        <dbReference type="Proteomes" id="UP001530400"/>
    </source>
</evidence>
<feature type="compositionally biased region" description="Polar residues" evidence="1">
    <location>
        <begin position="127"/>
        <end position="149"/>
    </location>
</feature>
<feature type="compositionally biased region" description="Polar residues" evidence="1">
    <location>
        <begin position="1013"/>
        <end position="1023"/>
    </location>
</feature>
<organism evidence="2 3">
    <name type="scientific">Cyclotella atomus</name>
    <dbReference type="NCBI Taxonomy" id="382360"/>
    <lineage>
        <taxon>Eukaryota</taxon>
        <taxon>Sar</taxon>
        <taxon>Stramenopiles</taxon>
        <taxon>Ochrophyta</taxon>
        <taxon>Bacillariophyta</taxon>
        <taxon>Coscinodiscophyceae</taxon>
        <taxon>Thalassiosirophycidae</taxon>
        <taxon>Stephanodiscales</taxon>
        <taxon>Stephanodiscaceae</taxon>
        <taxon>Cyclotella</taxon>
    </lineage>
</organism>
<protein>
    <submittedName>
        <fullName evidence="2">Uncharacterized protein</fullName>
    </submittedName>
</protein>
<feature type="region of interest" description="Disordered" evidence="1">
    <location>
        <begin position="851"/>
        <end position="871"/>
    </location>
</feature>
<comment type="caution">
    <text evidence="2">The sequence shown here is derived from an EMBL/GenBank/DDBJ whole genome shotgun (WGS) entry which is preliminary data.</text>
</comment>
<keyword evidence="3" id="KW-1185">Reference proteome</keyword>
<dbReference type="Gene3D" id="2.40.50.140">
    <property type="entry name" value="Nucleic acid-binding proteins"/>
    <property type="match status" value="1"/>
</dbReference>
<feature type="compositionally biased region" description="Low complexity" evidence="1">
    <location>
        <begin position="69"/>
        <end position="80"/>
    </location>
</feature>
<feature type="compositionally biased region" description="Polar residues" evidence="1">
    <location>
        <begin position="236"/>
        <end position="245"/>
    </location>
</feature>
<sequence length="1029" mass="110272">MNPMFAREERANNAMVMVSLEEPLLTQPLEEWRSLHDGAAGAGVDDVGINDNGSSESDSAEQSRLDKNSSSSRDTAASDRPIALPMFHTAGKKMEIHASNEGLSKAAALFSRADDGALHCYSHQAANNDQVNNSKPDAISAQDSSLSSDKTVHKSIGETGVREPILVKDSLPVFQTAGKNRTIQVSNESLLKANDFFSGVEDGDIAAHHNDRREYKPLHGKKSSAQSSSVQFDSDCNQSKPVDVGRSTTQHLPLFQTAGKNVTIYASAESLTKANDMFSADVGGSSGDSGFAGDVTCTMHIAQHEIDVSDTLTQNQKRTTNVSEERDREFRFMPMFQTAGKKQTIQVSTESVSKANTISSKLGDGRTLVADSCSEKESNTWVSAASVPQSVFRTAGKGIAVKVSAESLSKVDNLFSSVEQEAGAFLSAAQCNDGKSLSRPTYKTATANTAAHESSKSATSQLRKDVAQSEGGTNHFVSQSSISSAFTSLVAPIGNTPTTAGAPRTTVFNPYANRRQIASPKKRTIAQVNQNTSINSNAKVMKVSTNTAVSNPYAKSKSIASESKAATLATNNGRQSFVKNPYATKNHSPKISTRAHSDEETNPKTPAQTTESSISLSNRNNPTPSVPRPMPTSRFFSMADRLPSRNVSYKPAEILSIGELYRYLYHQRNESAVSSVETVQPAYRELASVRITGVLLSSTYSDSGDGYTQLYGKGQLLLIGDPLEKTRFAQKPPPKPQKSKTPLVKKGDDASVNVFRGSATPKPSNSTKTPAPDDDSIATPLPSKPPSNLNKSTGLLNDKKRKLVYNKAPGKNSLSSSRGLMNAKKFQTPKRIGPDSSSINSIDLARGCSISSRSKGVSQNGKNRSPSSIIQCHPSPIVPVWNGSTRDGNGLDGSVIGDLVMIMGEIVVESCESCKDSCEDTSASEGNAEDSNSAPKMSPSGRVQDVRDAARLLAAMTSSEDASNAKTRCTQCVKFLRARFVKNANGTDMNLQKEALRVRREYMKRKNDDMTSLFPSGSGNSGIESAPFL</sequence>